<feature type="compositionally biased region" description="Low complexity" evidence="9">
    <location>
        <begin position="424"/>
        <end position="435"/>
    </location>
</feature>
<dbReference type="GO" id="GO:1904071">
    <property type="term" value="P:presynaptic active zone assembly"/>
    <property type="evidence" value="ECO:0007669"/>
    <property type="project" value="TreeGrafter"/>
</dbReference>
<sequence length="523" mass="54243">MGNEASLEGGGQPGEPGSAVSTAGAPGSISAPSGSGQLIKPGNGAAAGGGAAAGPGASINRLAGRPTQTDHSPGPRTGAQPGYGDSRAGGGSRGEPYRLATHESPHQPPSPSPSQGQGQHAARRSLQVDVGGGRTGRSPSMSPDRSAPSSPYSVPQIAPLPSSKLCPVCNTTELTSHDQPNFNTCTQCHATVCNQCGFNPNPHLTEVQEWLCLNCQMQRALGMDMTTPRSKSQQQIHSPSHQAKPEPQPGPQTGPPSQHAYRGPASQSQPPGRQDPTARGPQAGIGSIQRMAKAPSQPDLSRSSPLHQPGRQDQIRSAGSSPARQPAPPQEQPQDGLTKLFGFGASLLNQASTLISVDPLQGSQPQQTPARGAHKVVFSDASSSASKPPGPAAVPGVGPGKPGGAPLHTGPHAPPQQQPKHHQQAPQKQQPQQQPLARREPAHKPPEPEKPKVNCPLCKTELNIGSSQPPNYNSCTQCHTQVCNLCGFNPTPHLVEVRAFQLPPYPHSTTPSCSRQEHEAPSS</sequence>
<dbReference type="PANTHER" id="PTHR14113">
    <property type="entry name" value="PICCOLO/BASSOON"/>
    <property type="match status" value="1"/>
</dbReference>
<proteinExistence type="predicted"/>
<keyword evidence="1" id="KW-0597">Phosphoprotein</keyword>
<reference evidence="11" key="1">
    <citation type="journal article" date="2023" name="Science">
        <title>Genome structures resolve the early diversification of teleost fishes.</title>
        <authorList>
            <person name="Parey E."/>
            <person name="Louis A."/>
            <person name="Montfort J."/>
            <person name="Bouchez O."/>
            <person name="Roques C."/>
            <person name="Iampietro C."/>
            <person name="Lluch J."/>
            <person name="Castinel A."/>
            <person name="Donnadieu C."/>
            <person name="Desvignes T."/>
            <person name="Floi Bucao C."/>
            <person name="Jouanno E."/>
            <person name="Wen M."/>
            <person name="Mejri S."/>
            <person name="Dirks R."/>
            <person name="Jansen H."/>
            <person name="Henkel C."/>
            <person name="Chen W.J."/>
            <person name="Zahm M."/>
            <person name="Cabau C."/>
            <person name="Klopp C."/>
            <person name="Thompson A.W."/>
            <person name="Robinson-Rechavi M."/>
            <person name="Braasch I."/>
            <person name="Lecointre G."/>
            <person name="Bobe J."/>
            <person name="Postlethwait J.H."/>
            <person name="Berthelot C."/>
            <person name="Roest Crollius H."/>
            <person name="Guiguen Y."/>
        </authorList>
    </citation>
    <scope>NUCLEOTIDE SEQUENCE</scope>
    <source>
        <strain evidence="11">Concon-B</strain>
    </source>
</reference>
<evidence type="ECO:0000256" key="3">
    <source>
        <dbReference type="ARBA" id="ARBA00022737"/>
    </source>
</evidence>
<evidence type="ECO:0000313" key="11">
    <source>
        <dbReference type="EMBL" id="KAJ8265195.1"/>
    </source>
</evidence>
<dbReference type="GO" id="GO:0035418">
    <property type="term" value="P:protein localization to synapse"/>
    <property type="evidence" value="ECO:0007669"/>
    <property type="project" value="TreeGrafter"/>
</dbReference>
<gene>
    <name evidence="11" type="ORF">COCON_G00142940</name>
</gene>
<keyword evidence="7" id="KW-0966">Cell projection</keyword>
<name>A0A9Q1DB78_CONCO</name>
<dbReference type="InterPro" id="IPR011011">
    <property type="entry name" value="Znf_FYVE_PHD"/>
</dbReference>
<dbReference type="GO" id="GO:0098982">
    <property type="term" value="C:GABA-ergic synapse"/>
    <property type="evidence" value="ECO:0007669"/>
    <property type="project" value="TreeGrafter"/>
</dbReference>
<accession>A0A9Q1DB78</accession>
<keyword evidence="3" id="KW-0677">Repeat</keyword>
<dbReference type="Gene3D" id="3.30.40.10">
    <property type="entry name" value="Zinc/RING finger domain, C3HC4 (zinc finger)"/>
    <property type="match status" value="2"/>
</dbReference>
<feature type="compositionally biased region" description="Low complexity" evidence="9">
    <location>
        <begin position="23"/>
        <end position="44"/>
    </location>
</feature>
<dbReference type="InterPro" id="IPR008899">
    <property type="entry name" value="Znf_piccolo"/>
</dbReference>
<organism evidence="11 12">
    <name type="scientific">Conger conger</name>
    <name type="common">Conger eel</name>
    <name type="synonym">Muraena conger</name>
    <dbReference type="NCBI Taxonomy" id="82655"/>
    <lineage>
        <taxon>Eukaryota</taxon>
        <taxon>Metazoa</taxon>
        <taxon>Chordata</taxon>
        <taxon>Craniata</taxon>
        <taxon>Vertebrata</taxon>
        <taxon>Euteleostomi</taxon>
        <taxon>Actinopterygii</taxon>
        <taxon>Neopterygii</taxon>
        <taxon>Teleostei</taxon>
        <taxon>Anguilliformes</taxon>
        <taxon>Congridae</taxon>
        <taxon>Conger</taxon>
    </lineage>
</organism>
<evidence type="ECO:0000256" key="6">
    <source>
        <dbReference type="ARBA" id="ARBA00023018"/>
    </source>
</evidence>
<feature type="compositionally biased region" description="Basic and acidic residues" evidence="9">
    <location>
        <begin position="437"/>
        <end position="452"/>
    </location>
</feature>
<dbReference type="OrthoDB" id="10059918at2759"/>
<evidence type="ECO:0000256" key="1">
    <source>
        <dbReference type="ARBA" id="ARBA00022553"/>
    </source>
</evidence>
<dbReference type="GO" id="GO:0098882">
    <property type="term" value="F:structural constituent of presynaptic active zone"/>
    <property type="evidence" value="ECO:0007669"/>
    <property type="project" value="TreeGrafter"/>
</dbReference>
<feature type="region of interest" description="Disordered" evidence="9">
    <location>
        <begin position="224"/>
        <end position="341"/>
    </location>
</feature>
<protein>
    <recommendedName>
        <fullName evidence="10">Zinc finger piccolo-type domain-containing protein</fullName>
    </recommendedName>
</protein>
<evidence type="ECO:0000256" key="2">
    <source>
        <dbReference type="ARBA" id="ARBA00022723"/>
    </source>
</evidence>
<evidence type="ECO:0000256" key="7">
    <source>
        <dbReference type="ARBA" id="ARBA00023273"/>
    </source>
</evidence>
<comment type="caution">
    <text evidence="11">The sequence shown here is derived from an EMBL/GenBank/DDBJ whole genome shotgun (WGS) entry which is preliminary data.</text>
</comment>
<evidence type="ECO:0000256" key="5">
    <source>
        <dbReference type="ARBA" id="ARBA00022833"/>
    </source>
</evidence>
<evidence type="ECO:0000313" key="12">
    <source>
        <dbReference type="Proteomes" id="UP001152803"/>
    </source>
</evidence>
<evidence type="ECO:0000256" key="8">
    <source>
        <dbReference type="ARBA" id="ARBA00034101"/>
    </source>
</evidence>
<dbReference type="GO" id="GO:0098978">
    <property type="term" value="C:glutamatergic synapse"/>
    <property type="evidence" value="ECO:0007669"/>
    <property type="project" value="TreeGrafter"/>
</dbReference>
<dbReference type="GO" id="GO:0008270">
    <property type="term" value="F:zinc ion binding"/>
    <property type="evidence" value="ECO:0007669"/>
    <property type="project" value="UniProtKB-KW"/>
</dbReference>
<dbReference type="AlphaFoldDB" id="A0A9Q1DB78"/>
<comment type="subcellular location">
    <subcellularLocation>
        <location evidence="8">Presynaptic active zone</location>
    </subcellularLocation>
</comment>
<dbReference type="SUPFAM" id="SSF57903">
    <property type="entry name" value="FYVE/PHD zinc finger"/>
    <property type="match status" value="2"/>
</dbReference>
<evidence type="ECO:0000256" key="9">
    <source>
        <dbReference type="SAM" id="MobiDB-lite"/>
    </source>
</evidence>
<dbReference type="EMBL" id="JAFJMO010000010">
    <property type="protein sequence ID" value="KAJ8265195.1"/>
    <property type="molecule type" value="Genomic_DNA"/>
</dbReference>
<dbReference type="GO" id="GO:0030424">
    <property type="term" value="C:axon"/>
    <property type="evidence" value="ECO:0007669"/>
    <property type="project" value="TreeGrafter"/>
</dbReference>
<feature type="compositionally biased region" description="Polar residues" evidence="9">
    <location>
        <begin position="137"/>
        <end position="153"/>
    </location>
</feature>
<dbReference type="GO" id="GO:0048788">
    <property type="term" value="C:cytoskeleton of presynaptic active zone"/>
    <property type="evidence" value="ECO:0007669"/>
    <property type="project" value="TreeGrafter"/>
</dbReference>
<dbReference type="PANTHER" id="PTHR14113:SF1">
    <property type="entry name" value="PROTEIN BASSOON"/>
    <property type="match status" value="1"/>
</dbReference>
<evidence type="ECO:0000259" key="10">
    <source>
        <dbReference type="Pfam" id="PF05715"/>
    </source>
</evidence>
<feature type="compositionally biased region" description="Polar residues" evidence="9">
    <location>
        <begin position="227"/>
        <end position="241"/>
    </location>
</feature>
<keyword evidence="2" id="KW-0479">Metal-binding</keyword>
<dbReference type="InterPro" id="IPR013083">
    <property type="entry name" value="Znf_RING/FYVE/PHD"/>
</dbReference>
<dbReference type="FunFam" id="3.30.40.10:FF:000326">
    <property type="entry name" value="Bassoon presynaptic cytomatrix protein"/>
    <property type="match status" value="1"/>
</dbReference>
<feature type="domain" description="Zinc finger piccolo-type" evidence="10">
    <location>
        <begin position="165"/>
        <end position="221"/>
    </location>
</feature>
<dbReference type="Proteomes" id="UP001152803">
    <property type="component" value="Unassembled WGS sequence"/>
</dbReference>
<feature type="region of interest" description="Disordered" evidence="9">
    <location>
        <begin position="358"/>
        <end position="455"/>
    </location>
</feature>
<keyword evidence="5" id="KW-0862">Zinc</keyword>
<keyword evidence="4" id="KW-0863">Zinc-finger</keyword>
<feature type="compositionally biased region" description="Polar residues" evidence="9">
    <location>
        <begin position="358"/>
        <end position="369"/>
    </location>
</feature>
<keyword evidence="6" id="KW-0770">Synapse</keyword>
<evidence type="ECO:0000256" key="4">
    <source>
        <dbReference type="ARBA" id="ARBA00022771"/>
    </source>
</evidence>
<feature type="domain" description="Zinc finger piccolo-type" evidence="10">
    <location>
        <begin position="454"/>
        <end position="498"/>
    </location>
</feature>
<feature type="region of interest" description="Disordered" evidence="9">
    <location>
        <begin position="1"/>
        <end position="156"/>
    </location>
</feature>
<keyword evidence="12" id="KW-1185">Reference proteome</keyword>
<dbReference type="Pfam" id="PF05715">
    <property type="entry name" value="zf-piccolo"/>
    <property type="match status" value="2"/>
</dbReference>
<dbReference type="InterPro" id="IPR052098">
    <property type="entry name" value="Presynaptic_Scaffold_Bsn/Pclo"/>
</dbReference>